<keyword evidence="1" id="KW-0472">Membrane</keyword>
<accession>A0A1S4FFT1</accession>
<dbReference type="AlphaFoldDB" id="A0A1S4FFT1"/>
<feature type="signal peptide" evidence="2">
    <location>
        <begin position="1"/>
        <end position="24"/>
    </location>
</feature>
<dbReference type="CTD" id="41631"/>
<dbReference type="OrthoDB" id="7764379at2759"/>
<evidence type="ECO:0000256" key="2">
    <source>
        <dbReference type="SAM" id="SignalP"/>
    </source>
</evidence>
<evidence type="ECO:0000256" key="1">
    <source>
        <dbReference type="SAM" id="Phobius"/>
    </source>
</evidence>
<evidence type="ECO:0000313" key="4">
    <source>
        <dbReference type="Proteomes" id="UP000682892"/>
    </source>
</evidence>
<reference evidence="3" key="2">
    <citation type="journal article" date="2007" name="Science">
        <title>Genome sequence of Aedes aegypti, a major arbovirus vector.</title>
        <authorList>
            <person name="Nene V."/>
            <person name="Wortman J.R."/>
            <person name="Lawson D."/>
            <person name="Haas B."/>
            <person name="Kodira C."/>
            <person name="Tu Z.J."/>
            <person name="Loftus B."/>
            <person name="Xi Z."/>
            <person name="Megy K."/>
            <person name="Grabherr M."/>
            <person name="Ren Q."/>
            <person name="Zdobnov E.M."/>
            <person name="Lobo N.F."/>
            <person name="Campbell K.S."/>
            <person name="Brown S.E."/>
            <person name="Bonaldo M.F."/>
            <person name="Zhu J."/>
            <person name="Sinkins S.P."/>
            <person name="Hogenkamp D.G."/>
            <person name="Amedeo P."/>
            <person name="Arensburger P."/>
            <person name="Atkinson P.W."/>
            <person name="Bidwell S."/>
            <person name="Biedler J."/>
            <person name="Birney E."/>
            <person name="Bruggner R.V."/>
            <person name="Costas J."/>
            <person name="Coy M.R."/>
            <person name="Crabtree J."/>
            <person name="Crawford M."/>
            <person name="Debruyn B."/>
            <person name="Decaprio D."/>
            <person name="Eiglmeier K."/>
            <person name="Eisenstadt E."/>
            <person name="El-Dorry H."/>
            <person name="Gelbart W.M."/>
            <person name="Gomes S.L."/>
            <person name="Hammond M."/>
            <person name="Hannick L.I."/>
            <person name="Hogan J.R."/>
            <person name="Holmes M.H."/>
            <person name="Jaffe D."/>
            <person name="Johnston J.S."/>
            <person name="Kennedy R.C."/>
            <person name="Koo H."/>
            <person name="Kravitz S."/>
            <person name="Kriventseva E.V."/>
            <person name="Kulp D."/>
            <person name="Labutti K."/>
            <person name="Lee E."/>
            <person name="Li S."/>
            <person name="Lovin D.D."/>
            <person name="Mao C."/>
            <person name="Mauceli E."/>
            <person name="Menck C.F."/>
            <person name="Miller J.R."/>
            <person name="Montgomery P."/>
            <person name="Mori A."/>
            <person name="Nascimento A.L."/>
            <person name="Naveira H.F."/>
            <person name="Nusbaum C."/>
            <person name="O'leary S."/>
            <person name="Orvis J."/>
            <person name="Pertea M."/>
            <person name="Quesneville H."/>
            <person name="Reidenbach K.R."/>
            <person name="Rogers Y.H."/>
            <person name="Roth C.W."/>
            <person name="Schneider J.R."/>
            <person name="Schatz M."/>
            <person name="Shumway M."/>
            <person name="Stanke M."/>
            <person name="Stinson E.O."/>
            <person name="Tubio J.M."/>
            <person name="Vanzee J.P."/>
            <person name="Verjovski-Almeida S."/>
            <person name="Werner D."/>
            <person name="White O."/>
            <person name="Wyder S."/>
            <person name="Zeng Q."/>
            <person name="Zhao Q."/>
            <person name="Zhao Y."/>
            <person name="Hill C.A."/>
            <person name="Raikhel A.S."/>
            <person name="Soares M.B."/>
            <person name="Knudson D.L."/>
            <person name="Lee N.H."/>
            <person name="Galagan J."/>
            <person name="Salzberg S.L."/>
            <person name="Paulsen I.T."/>
            <person name="Dimopoulos G."/>
            <person name="Collins F.H."/>
            <person name="Birren B."/>
            <person name="Fraser-Liggett C.M."/>
            <person name="Severson D.W."/>
        </authorList>
    </citation>
    <scope>NUCLEOTIDE SEQUENCE [LARGE SCALE GENOMIC DNA]</scope>
    <source>
        <strain evidence="3">Liverpool</strain>
    </source>
</reference>
<keyword evidence="1" id="KW-0812">Transmembrane</keyword>
<keyword evidence="2" id="KW-0732">Signal</keyword>
<reference evidence="3" key="3">
    <citation type="submission" date="2012-09" db="EMBL/GenBank/DDBJ databases">
        <authorList>
            <consortium name="VectorBase"/>
        </authorList>
    </citation>
    <scope>NUCLEOTIDE SEQUENCE</scope>
    <source>
        <strain evidence="3">Liverpool</strain>
    </source>
</reference>
<evidence type="ECO:0000313" key="3">
    <source>
        <dbReference type="EMBL" id="EAT41118.1"/>
    </source>
</evidence>
<reference evidence="3" key="1">
    <citation type="submission" date="2005-10" db="EMBL/GenBank/DDBJ databases">
        <authorList>
            <person name="Loftus B.J."/>
            <person name="Nene V.M."/>
            <person name="Hannick L.I."/>
            <person name="Bidwell S."/>
            <person name="Haas B."/>
            <person name="Amedeo P."/>
            <person name="Orvis J."/>
            <person name="Wortman J.R."/>
            <person name="White O.R."/>
            <person name="Salzberg S."/>
            <person name="Shumway M."/>
            <person name="Koo H."/>
            <person name="Zhao Y."/>
            <person name="Holmes M."/>
            <person name="Miller J."/>
            <person name="Schatz M."/>
            <person name="Pop M."/>
            <person name="Pai G."/>
            <person name="Utterback T."/>
            <person name="Rogers Y.-H."/>
            <person name="Kravitz S."/>
            <person name="Fraser C.M."/>
        </authorList>
    </citation>
    <scope>NUCLEOTIDE SEQUENCE</scope>
    <source>
        <strain evidence="3">Liverpool</strain>
    </source>
</reference>
<dbReference type="KEGG" id="aag:5568906"/>
<keyword evidence="1" id="KW-1133">Transmembrane helix</keyword>
<protein>
    <submittedName>
        <fullName evidence="3">AAEL007217-PA</fullName>
    </submittedName>
</protein>
<feature type="transmembrane region" description="Helical" evidence="1">
    <location>
        <begin position="48"/>
        <end position="66"/>
    </location>
</feature>
<organism evidence="3 4">
    <name type="scientific">Aedes aegypti</name>
    <name type="common">Yellowfever mosquito</name>
    <name type="synonym">Culex aegypti</name>
    <dbReference type="NCBI Taxonomy" id="7159"/>
    <lineage>
        <taxon>Eukaryota</taxon>
        <taxon>Metazoa</taxon>
        <taxon>Ecdysozoa</taxon>
        <taxon>Arthropoda</taxon>
        <taxon>Hexapoda</taxon>
        <taxon>Insecta</taxon>
        <taxon>Pterygota</taxon>
        <taxon>Neoptera</taxon>
        <taxon>Endopterygota</taxon>
        <taxon>Diptera</taxon>
        <taxon>Nematocera</taxon>
        <taxon>Culicoidea</taxon>
        <taxon>Culicidae</taxon>
        <taxon>Culicinae</taxon>
        <taxon>Aedini</taxon>
        <taxon>Aedes</taxon>
        <taxon>Stegomyia</taxon>
    </lineage>
</organism>
<dbReference type="Proteomes" id="UP000682892">
    <property type="component" value="Unassembled WGS sequence"/>
</dbReference>
<name>A0A1S4FFT1_AEDAE</name>
<sequence>MASNYEKVILACMVLCCLVALVRCEDEDQDVAEGRTFGHHFLKRMSFAVVPTAFVVGVITTLLSALTVVSMKGLGVGVILLVLAVSQIIARSANPIPLPPPVAYAAPAAPSVPILYHKDW</sequence>
<dbReference type="EMBL" id="CH477428">
    <property type="protein sequence ID" value="EAT41118.1"/>
    <property type="molecule type" value="Genomic_DNA"/>
</dbReference>
<feature type="chain" id="PRO_5036461776" evidence="2">
    <location>
        <begin position="25"/>
        <end position="120"/>
    </location>
</feature>
<gene>
    <name evidence="3" type="ORF">AaeL_AAEL007217</name>
</gene>
<feature type="transmembrane region" description="Helical" evidence="1">
    <location>
        <begin position="73"/>
        <end position="90"/>
    </location>
</feature>
<dbReference type="HOGENOM" id="CLU_1961417_0_0_1"/>
<proteinExistence type="predicted"/>
<dbReference type="OMA" id="CSVNRIT"/>